<sequence>MRTSSAVETRSTRSADRSTPTKIIVIGLIGLLLICFYVAVVRFSVNVPIVDDFMYVFTLTRLLDPAATWQKIVLLIIEQHNDHRILLSRLAFLTTYAFEGHLNFQTLIIVASLSVAGMVWLIGRLFRRAQLSSWAILPVAFLLFQPSYHANVWWALSIWQHTVTLFLYILLFYLVLKATGRYQVSAWLLGAVLVFSNSNGIVAWFTVVLLLAVNRRWKQAGIWAVSGIILAVLYYNLGYDFRSQGSFQVIIQHPVWVFKSVVSFLGGAVYLNGWRWLGIPNLWLVLGTGVSVMVIVILAWWRMFFDRVRPSVPFQVFAALALVLCGTAGAASLTRSDGHFSVIDRYQVYSVLCVISAYALALLTVKGRWNQSLVVGMNVVGAWFCLVAWQLYPPILAEKRQQLISQTYSLEHYNKSVVDNLFLLDPYWQGLWKQAVTKGQYQFPNTELSGVEPVLRQKAGGYVATSFNVKDTVVNELSVDHDLAMVENKTLPTPDYMLLQSTAETHILPARTLTAEQPFRASGPPIGVKTTFYPQALTPGNYRIGWLNVDGDKPVAEWTKQFYVKGADDASKPFR</sequence>
<dbReference type="EMBL" id="JBHULN010000020">
    <property type="protein sequence ID" value="MFD2573710.1"/>
    <property type="molecule type" value="Genomic_DNA"/>
</dbReference>
<dbReference type="Proteomes" id="UP001597469">
    <property type="component" value="Unassembled WGS sequence"/>
</dbReference>
<keyword evidence="1" id="KW-1133">Transmembrane helix</keyword>
<feature type="transmembrane region" description="Helical" evidence="1">
    <location>
        <begin position="129"/>
        <end position="146"/>
    </location>
</feature>
<evidence type="ECO:0000313" key="2">
    <source>
        <dbReference type="EMBL" id="MFD2573710.1"/>
    </source>
</evidence>
<protein>
    <recommendedName>
        <fullName evidence="4">Glycosyltransferase RgtA/B/C/D-like domain-containing protein</fullName>
    </recommendedName>
</protein>
<evidence type="ECO:0008006" key="4">
    <source>
        <dbReference type="Google" id="ProtNLM"/>
    </source>
</evidence>
<evidence type="ECO:0000256" key="1">
    <source>
        <dbReference type="SAM" id="Phobius"/>
    </source>
</evidence>
<feature type="transmembrane region" description="Helical" evidence="1">
    <location>
        <begin position="23"/>
        <end position="45"/>
    </location>
</feature>
<gene>
    <name evidence="2" type="ORF">ACFSUS_23930</name>
</gene>
<evidence type="ECO:0000313" key="3">
    <source>
        <dbReference type="Proteomes" id="UP001597469"/>
    </source>
</evidence>
<dbReference type="RefSeq" id="WP_381526634.1">
    <property type="nucleotide sequence ID" value="NZ_JBHULN010000020.1"/>
</dbReference>
<reference evidence="3" key="1">
    <citation type="journal article" date="2019" name="Int. J. Syst. Evol. Microbiol.">
        <title>The Global Catalogue of Microorganisms (GCM) 10K type strain sequencing project: providing services to taxonomists for standard genome sequencing and annotation.</title>
        <authorList>
            <consortium name="The Broad Institute Genomics Platform"/>
            <consortium name="The Broad Institute Genome Sequencing Center for Infectious Disease"/>
            <person name="Wu L."/>
            <person name="Ma J."/>
        </authorList>
    </citation>
    <scope>NUCLEOTIDE SEQUENCE [LARGE SCALE GENOMIC DNA]</scope>
    <source>
        <strain evidence="3">KCTC 42805</strain>
    </source>
</reference>
<keyword evidence="3" id="KW-1185">Reference proteome</keyword>
<feature type="transmembrane region" description="Helical" evidence="1">
    <location>
        <begin position="313"/>
        <end position="334"/>
    </location>
</feature>
<feature type="transmembrane region" description="Helical" evidence="1">
    <location>
        <begin position="346"/>
        <end position="365"/>
    </location>
</feature>
<feature type="transmembrane region" description="Helical" evidence="1">
    <location>
        <begin position="102"/>
        <end position="122"/>
    </location>
</feature>
<feature type="transmembrane region" description="Helical" evidence="1">
    <location>
        <begin position="372"/>
        <end position="392"/>
    </location>
</feature>
<name>A0ABW5M9J7_9BACT</name>
<accession>A0ABW5M9J7</accession>
<feature type="transmembrane region" description="Helical" evidence="1">
    <location>
        <begin position="188"/>
        <end position="214"/>
    </location>
</feature>
<feature type="transmembrane region" description="Helical" evidence="1">
    <location>
        <begin position="249"/>
        <end position="270"/>
    </location>
</feature>
<feature type="transmembrane region" description="Helical" evidence="1">
    <location>
        <begin position="152"/>
        <end position="176"/>
    </location>
</feature>
<comment type="caution">
    <text evidence="2">The sequence shown here is derived from an EMBL/GenBank/DDBJ whole genome shotgun (WGS) entry which is preliminary data.</text>
</comment>
<organism evidence="2 3">
    <name type="scientific">Spirosoma soli</name>
    <dbReference type="NCBI Taxonomy" id="1770529"/>
    <lineage>
        <taxon>Bacteria</taxon>
        <taxon>Pseudomonadati</taxon>
        <taxon>Bacteroidota</taxon>
        <taxon>Cytophagia</taxon>
        <taxon>Cytophagales</taxon>
        <taxon>Cytophagaceae</taxon>
        <taxon>Spirosoma</taxon>
    </lineage>
</organism>
<keyword evidence="1" id="KW-0472">Membrane</keyword>
<feature type="transmembrane region" description="Helical" evidence="1">
    <location>
        <begin position="282"/>
        <end position="301"/>
    </location>
</feature>
<feature type="transmembrane region" description="Helical" evidence="1">
    <location>
        <begin position="220"/>
        <end position="237"/>
    </location>
</feature>
<proteinExistence type="predicted"/>
<keyword evidence="1" id="KW-0812">Transmembrane</keyword>